<dbReference type="Proteomes" id="UP000298284">
    <property type="component" value="Unassembled WGS sequence"/>
</dbReference>
<gene>
    <name evidence="4" type="ORF">EU557_04185</name>
</gene>
<keyword evidence="1" id="KW-0328">Glycosyltransferase</keyword>
<dbReference type="PANTHER" id="PTHR13778">
    <property type="entry name" value="GLYCOSYLTRANSFERASE 8 DOMAIN-CONTAINING PROTEIN"/>
    <property type="match status" value="1"/>
</dbReference>
<dbReference type="GO" id="GO:0046872">
    <property type="term" value="F:metal ion binding"/>
    <property type="evidence" value="ECO:0007669"/>
    <property type="project" value="UniProtKB-KW"/>
</dbReference>
<dbReference type="EMBL" id="SRKZ01000001">
    <property type="protein sequence ID" value="TGD82984.1"/>
    <property type="molecule type" value="Genomic_DNA"/>
</dbReference>
<protein>
    <submittedName>
        <fullName evidence="4">Glycosyltransferase family 8 protein</fullName>
    </submittedName>
</protein>
<accession>A0A4Z0MTM3</accession>
<keyword evidence="5" id="KW-1185">Reference proteome</keyword>
<evidence type="ECO:0000256" key="1">
    <source>
        <dbReference type="ARBA" id="ARBA00022676"/>
    </source>
</evidence>
<evidence type="ECO:0000256" key="3">
    <source>
        <dbReference type="ARBA" id="ARBA00022723"/>
    </source>
</evidence>
<dbReference type="AlphaFoldDB" id="A0A4Z0MTM3"/>
<sequence length="309" mass="36418">MDSTLPAVHVALAFDKNYLAQFYALASSIYDNNRHNLICLHAVVSGIDEDCKSFIQQWVNSFNSSIVFYTIDQDIVSKFVLSGTWTAAVYYRLFFPFLVPESVENLLYIDTDTLVVGDLRQFSLLELEGRPVAAVYDNWVKNQPLLGITQEGDYFNSGVLYMDLAEWRRQQITEKAFEYLLQFPERIKFVDQCALNAVLIGNWKKIDSRFNTLYSYIPEDLSHKQFNRFLQDKIILHFTLQRPWTMLCQNRFRYLYQDYLQRSPSKNKKVYSDFSISKVPALLRIRLRELYMDNPALGQQWRRIKTLLR</sequence>
<keyword evidence="2 4" id="KW-0808">Transferase</keyword>
<dbReference type="InterPro" id="IPR029044">
    <property type="entry name" value="Nucleotide-diphossugar_trans"/>
</dbReference>
<keyword evidence="3" id="KW-0479">Metal-binding</keyword>
<dbReference type="InterPro" id="IPR050748">
    <property type="entry name" value="Glycosyltrans_8_dom-fam"/>
</dbReference>
<evidence type="ECO:0000313" key="4">
    <source>
        <dbReference type="EMBL" id="TGD82984.1"/>
    </source>
</evidence>
<dbReference type="GO" id="GO:0016757">
    <property type="term" value="F:glycosyltransferase activity"/>
    <property type="evidence" value="ECO:0007669"/>
    <property type="project" value="UniProtKB-KW"/>
</dbReference>
<dbReference type="PANTHER" id="PTHR13778:SF47">
    <property type="entry name" value="LIPOPOLYSACCHARIDE 1,3-GALACTOSYLTRANSFERASE"/>
    <property type="match status" value="1"/>
</dbReference>
<dbReference type="Gene3D" id="3.90.550.10">
    <property type="entry name" value="Spore Coat Polysaccharide Biosynthesis Protein SpsA, Chain A"/>
    <property type="match status" value="1"/>
</dbReference>
<organism evidence="4 5">
    <name type="scientific">Hymenobacter wooponensis</name>
    <dbReference type="NCBI Taxonomy" id="1525360"/>
    <lineage>
        <taxon>Bacteria</taxon>
        <taxon>Pseudomonadati</taxon>
        <taxon>Bacteroidota</taxon>
        <taxon>Cytophagia</taxon>
        <taxon>Cytophagales</taxon>
        <taxon>Hymenobacteraceae</taxon>
        <taxon>Hymenobacter</taxon>
    </lineage>
</organism>
<evidence type="ECO:0000256" key="2">
    <source>
        <dbReference type="ARBA" id="ARBA00022679"/>
    </source>
</evidence>
<comment type="caution">
    <text evidence="4">The sequence shown here is derived from an EMBL/GenBank/DDBJ whole genome shotgun (WGS) entry which is preliminary data.</text>
</comment>
<proteinExistence type="predicted"/>
<dbReference type="OrthoDB" id="695971at2"/>
<evidence type="ECO:0000313" key="5">
    <source>
        <dbReference type="Proteomes" id="UP000298284"/>
    </source>
</evidence>
<reference evidence="4 5" key="1">
    <citation type="submission" date="2019-04" db="EMBL/GenBank/DDBJ databases">
        <authorList>
            <person name="Feng G."/>
            <person name="Zhang J."/>
            <person name="Zhu H."/>
        </authorList>
    </citation>
    <scope>NUCLEOTIDE SEQUENCE [LARGE SCALE GENOMIC DNA]</scope>
    <source>
        <strain evidence="4 5">JCM 19491</strain>
    </source>
</reference>
<name>A0A4Z0MTM3_9BACT</name>
<dbReference type="InterPro" id="IPR002495">
    <property type="entry name" value="Glyco_trans_8"/>
</dbReference>
<dbReference type="RefSeq" id="WP_135529139.1">
    <property type="nucleotide sequence ID" value="NZ_SRKZ01000001.1"/>
</dbReference>
<dbReference type="Pfam" id="PF01501">
    <property type="entry name" value="Glyco_transf_8"/>
    <property type="match status" value="1"/>
</dbReference>
<dbReference type="SUPFAM" id="SSF53448">
    <property type="entry name" value="Nucleotide-diphospho-sugar transferases"/>
    <property type="match status" value="1"/>
</dbReference>
<dbReference type="CDD" id="cd04194">
    <property type="entry name" value="GT8_A4GalT_like"/>
    <property type="match status" value="1"/>
</dbReference>